<reference evidence="4 5" key="1">
    <citation type="submission" date="2012-06" db="EMBL/GenBank/DDBJ databases">
        <title>Finished chromosome of genome of Microcoleus sp. PCC 7113.</title>
        <authorList>
            <consortium name="US DOE Joint Genome Institute"/>
            <person name="Gugger M."/>
            <person name="Coursin T."/>
            <person name="Rippka R."/>
            <person name="Tandeau De Marsac N."/>
            <person name="Huntemann M."/>
            <person name="Wei C.-L."/>
            <person name="Han J."/>
            <person name="Detter J.C."/>
            <person name="Han C."/>
            <person name="Tapia R."/>
            <person name="Chen A."/>
            <person name="Kyrpides N."/>
            <person name="Mavromatis K."/>
            <person name="Markowitz V."/>
            <person name="Szeto E."/>
            <person name="Ivanova N."/>
            <person name="Pagani I."/>
            <person name="Pati A."/>
            <person name="Goodwin L."/>
            <person name="Nordberg H.P."/>
            <person name="Cantor M.N."/>
            <person name="Hua S.X."/>
            <person name="Woyke T."/>
            <person name="Kerfeld C.A."/>
        </authorList>
    </citation>
    <scope>NUCLEOTIDE SEQUENCE [LARGE SCALE GENOMIC DNA]</scope>
    <source>
        <strain evidence="4 5">PCC 7113</strain>
    </source>
</reference>
<dbReference type="HOGENOM" id="CLU_019562_1_1_3"/>
<proteinExistence type="predicted"/>
<dbReference type="PATRIC" id="fig|1173027.3.peg.6459"/>
<dbReference type="Proteomes" id="UP000010471">
    <property type="component" value="Chromosome"/>
</dbReference>
<evidence type="ECO:0000256" key="1">
    <source>
        <dbReference type="SAM" id="MobiDB-lite"/>
    </source>
</evidence>
<feature type="compositionally biased region" description="Polar residues" evidence="1">
    <location>
        <begin position="28"/>
        <end position="52"/>
    </location>
</feature>
<evidence type="ECO:0000259" key="3">
    <source>
        <dbReference type="Pfam" id="PF12770"/>
    </source>
</evidence>
<evidence type="ECO:0000256" key="2">
    <source>
        <dbReference type="SAM" id="SignalP"/>
    </source>
</evidence>
<sequence length="502" mass="56276">MKSARSLLIIFSLVLFLVISLKSVQAQTGNQSDTTGPDPQEFMNQSDTTGNDPQEILIPINKDNNNNNNNNNSSANNREVKIDRKTFDSNFEAAGINEALNLFEEAQTVEFGQHLGINFFGEVATAQEISQILDDLHRQRGKKSAVLYVVSLKDQLQLILILANNPPIRTIIPEANSELLRKTAQEFRSEVTNRDKLNGYKYSAQKLYQWIIAPLESTLETNNIDALILSMDSGLRSIPVAALYDGRQFLIEKYSVSIIPSFSLTDTRYFPILNKSMLAVGISKSTQGKAPLPAVATEVSLLTNNLWSGQKLLNEQSTIDNFQALSNQDRFGIIHIATHAEFKPGAIHNSYIQFWNAKLRFDELRELSQKLQWQQDPKVELMVLSACRTALGDKEAELGFAGLTIQTGVKTALGSLWYVSDEGSLALMTKFYEQLKTAPIKSEALQQAQLAMIKGQVRLEEQQLQLDEEKLLPLSSELGVRQNINLSHPYYWSAFTMIGNWN</sequence>
<dbReference type="STRING" id="1173027.Mic7113_5833"/>
<dbReference type="InterPro" id="IPR024983">
    <property type="entry name" value="CHAT_dom"/>
</dbReference>
<feature type="signal peptide" evidence="2">
    <location>
        <begin position="1"/>
        <end position="26"/>
    </location>
</feature>
<dbReference type="eggNOG" id="COG4995">
    <property type="taxonomic scope" value="Bacteria"/>
</dbReference>
<dbReference type="AlphaFoldDB" id="K9WNR6"/>
<dbReference type="PANTHER" id="PTHR10098:SF112">
    <property type="entry name" value="SLR0380 PROTEIN"/>
    <property type="match status" value="1"/>
</dbReference>
<feature type="domain" description="CHAT" evidence="3">
    <location>
        <begin position="203"/>
        <end position="500"/>
    </location>
</feature>
<name>K9WNR6_9CYAN</name>
<dbReference type="EMBL" id="CP003630">
    <property type="protein sequence ID" value="AFZ21451.1"/>
    <property type="molecule type" value="Genomic_DNA"/>
</dbReference>
<keyword evidence="2" id="KW-0732">Signal</keyword>
<dbReference type="OrthoDB" id="437421at2"/>
<feature type="compositionally biased region" description="Low complexity" evidence="1">
    <location>
        <begin position="64"/>
        <end position="77"/>
    </location>
</feature>
<evidence type="ECO:0000313" key="4">
    <source>
        <dbReference type="EMBL" id="AFZ21451.1"/>
    </source>
</evidence>
<keyword evidence="5" id="KW-1185">Reference proteome</keyword>
<feature type="chain" id="PRO_5003938194" description="CHAT domain-containing protein" evidence="2">
    <location>
        <begin position="27"/>
        <end position="502"/>
    </location>
</feature>
<dbReference type="PANTHER" id="PTHR10098">
    <property type="entry name" value="RAPSYN-RELATED"/>
    <property type="match status" value="1"/>
</dbReference>
<protein>
    <recommendedName>
        <fullName evidence="3">CHAT domain-containing protein</fullName>
    </recommendedName>
</protein>
<organism evidence="4 5">
    <name type="scientific">Allocoleopsis franciscana PCC 7113</name>
    <dbReference type="NCBI Taxonomy" id="1173027"/>
    <lineage>
        <taxon>Bacteria</taxon>
        <taxon>Bacillati</taxon>
        <taxon>Cyanobacteriota</taxon>
        <taxon>Cyanophyceae</taxon>
        <taxon>Coleofasciculales</taxon>
        <taxon>Coleofasciculaceae</taxon>
        <taxon>Allocoleopsis</taxon>
        <taxon>Allocoleopsis franciscana</taxon>
    </lineage>
</organism>
<evidence type="ECO:0000313" key="5">
    <source>
        <dbReference type="Proteomes" id="UP000010471"/>
    </source>
</evidence>
<feature type="region of interest" description="Disordered" evidence="1">
    <location>
        <begin position="28"/>
        <end position="80"/>
    </location>
</feature>
<dbReference type="KEGG" id="mic:Mic7113_5833"/>
<dbReference type="Pfam" id="PF12770">
    <property type="entry name" value="CHAT"/>
    <property type="match status" value="1"/>
</dbReference>
<gene>
    <name evidence="4" type="ORF">Mic7113_5833</name>
</gene>
<accession>K9WNR6</accession>